<evidence type="ECO:0000313" key="10">
    <source>
        <dbReference type="Proteomes" id="UP000680815"/>
    </source>
</evidence>
<keyword evidence="7" id="KW-0813">Transport</keyword>
<evidence type="ECO:0000256" key="3">
    <source>
        <dbReference type="ARBA" id="ARBA00022519"/>
    </source>
</evidence>
<evidence type="ECO:0000256" key="2">
    <source>
        <dbReference type="ARBA" id="ARBA00022475"/>
    </source>
</evidence>
<keyword evidence="2" id="KW-1003">Cell membrane</keyword>
<feature type="transmembrane region" description="Helical" evidence="7">
    <location>
        <begin position="104"/>
        <end position="134"/>
    </location>
</feature>
<feature type="transmembrane region" description="Helical" evidence="7">
    <location>
        <begin position="371"/>
        <end position="391"/>
    </location>
</feature>
<dbReference type="RefSeq" id="WP_209350939.1">
    <property type="nucleotide sequence ID" value="NZ_JAGIYZ010000004.1"/>
</dbReference>
<keyword evidence="6 7" id="KW-0472">Membrane</keyword>
<feature type="transmembrane region" description="Helical" evidence="7">
    <location>
        <begin position="291"/>
        <end position="312"/>
    </location>
</feature>
<sequence length="470" mass="50771">MLSLEIMPPLMFGGLVVFLLIGFPVAFSLSAVGLFFGFLAIEMGFFTTAYLGNLPLRVFGILSNDLLLAIPFFTLMGAILERCGLAEDLLEGTGQLFGKVPGGLAYAVIIVGAILGAITGTVAASVIAMGMISLPIMMRYGYDMRIATGVIAASGTITQVIPPSLVLIVLGDQLGKSVGDMYAGAIGPSILQILLFLGFIATVAIFAPHKVPPLPPEALVPRGWSLYWRVIRGMVPSIVLIFLVLGTIFMGLATPTEAGAMGAVGAVVLALINGRFTWMLMREAMSNTMRITAMVIFILIGATVFSLVFQGVDGSHWIEHLLSHLPGGQTGFLIFVNIFIFFLAFFLDFFEIAFIVVPLLAPVAAKLDIDLVWFGVLLCINMQTSFMHPPFGFALFYLRGIAPKEVLSRDIYWGAVPWLFLQLLLVAIVIFWPESVTYWLDRGTGVDPATVTIDVPIPEPPDETAVPVFR</sequence>
<evidence type="ECO:0000313" key="9">
    <source>
        <dbReference type="EMBL" id="MBP0463552.1"/>
    </source>
</evidence>
<keyword evidence="3 7" id="KW-0997">Cell inner membrane</keyword>
<evidence type="ECO:0000259" key="8">
    <source>
        <dbReference type="Pfam" id="PF06808"/>
    </source>
</evidence>
<feature type="transmembrane region" description="Helical" evidence="7">
    <location>
        <begin position="190"/>
        <end position="209"/>
    </location>
</feature>
<accession>A0ABS4AQL0</accession>
<gene>
    <name evidence="9" type="ORF">J5Y09_06495</name>
</gene>
<evidence type="ECO:0000256" key="5">
    <source>
        <dbReference type="ARBA" id="ARBA00022989"/>
    </source>
</evidence>
<dbReference type="Proteomes" id="UP000680815">
    <property type="component" value="Unassembled WGS sequence"/>
</dbReference>
<dbReference type="NCBIfam" id="TIGR00786">
    <property type="entry name" value="dctM"/>
    <property type="match status" value="1"/>
</dbReference>
<feature type="transmembrane region" description="Helical" evidence="7">
    <location>
        <begin position="7"/>
        <end position="27"/>
    </location>
</feature>
<comment type="caution">
    <text evidence="9">The sequence shown here is derived from an EMBL/GenBank/DDBJ whole genome shotgun (WGS) entry which is preliminary data.</text>
</comment>
<feature type="domain" description="TRAP C4-dicarboxylate transport system permease DctM subunit" evidence="8">
    <location>
        <begin position="12"/>
        <end position="434"/>
    </location>
</feature>
<dbReference type="Pfam" id="PF06808">
    <property type="entry name" value="DctM"/>
    <property type="match status" value="1"/>
</dbReference>
<dbReference type="PANTHER" id="PTHR33362:SF7">
    <property type="entry name" value="SLL1103 PROTEIN"/>
    <property type="match status" value="1"/>
</dbReference>
<feature type="transmembrane region" description="Helical" evidence="7">
    <location>
        <begin position="146"/>
        <end position="170"/>
    </location>
</feature>
<comment type="subunit">
    <text evidence="7">The complex comprises the extracytoplasmic solute receptor protein and the two transmembrane proteins.</text>
</comment>
<name>A0ABS4AQL0_9PROT</name>
<keyword evidence="10" id="KW-1185">Reference proteome</keyword>
<dbReference type="PANTHER" id="PTHR33362">
    <property type="entry name" value="SIALIC ACID TRAP TRANSPORTER PERMEASE PROTEIN SIAT-RELATED"/>
    <property type="match status" value="1"/>
</dbReference>
<comment type="similarity">
    <text evidence="7">Belongs to the TRAP transporter large permease family.</text>
</comment>
<feature type="transmembrane region" description="Helical" evidence="7">
    <location>
        <begin position="411"/>
        <end position="432"/>
    </location>
</feature>
<feature type="transmembrane region" description="Helical" evidence="7">
    <location>
        <begin position="230"/>
        <end position="252"/>
    </location>
</feature>
<protein>
    <recommendedName>
        <fullName evidence="7">TRAP transporter large permease protein</fullName>
    </recommendedName>
</protein>
<feature type="transmembrane region" description="Helical" evidence="7">
    <location>
        <begin position="332"/>
        <end position="359"/>
    </location>
</feature>
<comment type="subcellular location">
    <subcellularLocation>
        <location evidence="1 7">Cell inner membrane</location>
        <topology evidence="1 7">Multi-pass membrane protein</topology>
    </subcellularLocation>
</comment>
<reference evidence="9 10" key="1">
    <citation type="submission" date="2021-03" db="EMBL/GenBank/DDBJ databases">
        <authorList>
            <person name="So Y."/>
        </authorList>
    </citation>
    <scope>NUCLEOTIDE SEQUENCE [LARGE SCALE GENOMIC DNA]</scope>
    <source>
        <strain evidence="9 10">PWR1</strain>
    </source>
</reference>
<evidence type="ECO:0000256" key="1">
    <source>
        <dbReference type="ARBA" id="ARBA00004429"/>
    </source>
</evidence>
<comment type="function">
    <text evidence="7">Part of the tripartite ATP-independent periplasmic (TRAP) transport system.</text>
</comment>
<dbReference type="PIRSF" id="PIRSF006066">
    <property type="entry name" value="HI0050"/>
    <property type="match status" value="1"/>
</dbReference>
<evidence type="ECO:0000256" key="4">
    <source>
        <dbReference type="ARBA" id="ARBA00022692"/>
    </source>
</evidence>
<evidence type="ECO:0000256" key="6">
    <source>
        <dbReference type="ARBA" id="ARBA00023136"/>
    </source>
</evidence>
<dbReference type="InterPro" id="IPR004681">
    <property type="entry name" value="TRAP_DctM"/>
</dbReference>
<evidence type="ECO:0000256" key="7">
    <source>
        <dbReference type="RuleBase" id="RU369079"/>
    </source>
</evidence>
<proteinExistence type="inferred from homology"/>
<feature type="transmembrane region" description="Helical" evidence="7">
    <location>
        <begin position="58"/>
        <end position="80"/>
    </location>
</feature>
<dbReference type="EMBL" id="JAGIYZ010000004">
    <property type="protein sequence ID" value="MBP0463552.1"/>
    <property type="molecule type" value="Genomic_DNA"/>
</dbReference>
<dbReference type="InterPro" id="IPR010656">
    <property type="entry name" value="DctM"/>
</dbReference>
<feature type="transmembrane region" description="Helical" evidence="7">
    <location>
        <begin position="258"/>
        <end position="279"/>
    </location>
</feature>
<keyword evidence="5 7" id="KW-1133">Transmembrane helix</keyword>
<keyword evidence="4 7" id="KW-0812">Transmembrane</keyword>
<organism evidence="9 10">
    <name type="scientific">Roseomonas nitratireducens</name>
    <dbReference type="NCBI Taxonomy" id="2820810"/>
    <lineage>
        <taxon>Bacteria</taxon>
        <taxon>Pseudomonadati</taxon>
        <taxon>Pseudomonadota</taxon>
        <taxon>Alphaproteobacteria</taxon>
        <taxon>Acetobacterales</taxon>
        <taxon>Roseomonadaceae</taxon>
        <taxon>Roseomonas</taxon>
    </lineage>
</organism>